<evidence type="ECO:0000313" key="4">
    <source>
        <dbReference type="Proteomes" id="UP000464001"/>
    </source>
</evidence>
<keyword evidence="3" id="KW-0540">Nuclease</keyword>
<accession>A0A6B9WLE4</accession>
<evidence type="ECO:0000313" key="3">
    <source>
        <dbReference type="EMBL" id="QHR64760.1"/>
    </source>
</evidence>
<feature type="compositionally biased region" description="Basic and acidic residues" evidence="1">
    <location>
        <begin position="158"/>
        <end position="171"/>
    </location>
</feature>
<sequence>MTLRWQKLRIGFLCRIQMNYELIYNAIIKKAHSERGVPLTYYKCQGKGYERHHIIPVCLGGDKISGDNIALLTPREHYIAHKLLVKMYPNNHKLWFAWNRLAHDGLDRKISSRDYEKVRALNSKALSIVNKGRVFTEEHRRRLGESQIDNTKSKGCKRSIETRKRMSEAGKKPKKKKTCPHCGMTGGAGNMTRYHFDNCKKK</sequence>
<keyword evidence="3" id="KW-0378">Hydrolase</keyword>
<gene>
    <name evidence="3" type="ORF">humlepung_85</name>
</gene>
<dbReference type="EMBL" id="MN850564">
    <property type="protein sequence ID" value="QHR64760.1"/>
    <property type="molecule type" value="Genomic_DNA"/>
</dbReference>
<proteinExistence type="predicted"/>
<name>A0A6B9WLE4_9CAUD</name>
<protein>
    <submittedName>
        <fullName evidence="3">Putative homing endonuclease</fullName>
    </submittedName>
</protein>
<dbReference type="InterPro" id="IPR003611">
    <property type="entry name" value="NUMOD3"/>
</dbReference>
<dbReference type="InterPro" id="IPR003615">
    <property type="entry name" value="HNH_nuc"/>
</dbReference>
<reference evidence="4" key="1">
    <citation type="submission" date="2019-12" db="EMBL/GenBank/DDBJ databases">
        <authorList>
            <person name="Olsen N.S."/>
            <person name="Junco L.M.F."/>
            <person name="Kot W."/>
            <person name="Hansen L.H."/>
        </authorList>
    </citation>
    <scope>NUCLEOTIDE SEQUENCE [LARGE SCALE GENOMIC DNA]</scope>
</reference>
<dbReference type="GO" id="GO:0003677">
    <property type="term" value="F:DNA binding"/>
    <property type="evidence" value="ECO:0007669"/>
    <property type="project" value="InterPro"/>
</dbReference>
<dbReference type="GO" id="GO:0004519">
    <property type="term" value="F:endonuclease activity"/>
    <property type="evidence" value="ECO:0007669"/>
    <property type="project" value="UniProtKB-KW"/>
</dbReference>
<keyword evidence="3" id="KW-0255">Endonuclease</keyword>
<evidence type="ECO:0000256" key="1">
    <source>
        <dbReference type="SAM" id="MobiDB-lite"/>
    </source>
</evidence>
<dbReference type="SMART" id="SM00496">
    <property type="entry name" value="IENR2"/>
    <property type="match status" value="2"/>
</dbReference>
<evidence type="ECO:0000259" key="2">
    <source>
        <dbReference type="SMART" id="SM00496"/>
    </source>
</evidence>
<feature type="domain" description="Nuclease associated modular" evidence="2">
    <location>
        <begin position="131"/>
        <end position="147"/>
    </location>
</feature>
<feature type="region of interest" description="Disordered" evidence="1">
    <location>
        <begin position="148"/>
        <end position="184"/>
    </location>
</feature>
<dbReference type="Proteomes" id="UP000464001">
    <property type="component" value="Segment"/>
</dbReference>
<organism evidence="3 4">
    <name type="scientific">Escherichia phage humlepung</name>
    <dbReference type="NCBI Taxonomy" id="2696405"/>
    <lineage>
        <taxon>Viruses</taxon>
        <taxon>Duplodnaviria</taxon>
        <taxon>Heunggongvirae</taxon>
        <taxon>Uroviricota</taxon>
        <taxon>Caudoviricetes</taxon>
        <taxon>Andersonviridae</taxon>
        <taxon>Ounavirinae</taxon>
        <taxon>Felixounavirus</taxon>
        <taxon>Felixounavirus humlepung</taxon>
    </lineage>
</organism>
<dbReference type="CDD" id="cd00085">
    <property type="entry name" value="HNHc"/>
    <property type="match status" value="1"/>
</dbReference>
<feature type="domain" description="Nuclease associated modular" evidence="2">
    <location>
        <begin position="154"/>
        <end position="170"/>
    </location>
</feature>
<keyword evidence="4" id="KW-1185">Reference proteome</keyword>